<evidence type="ECO:0000313" key="4">
    <source>
        <dbReference type="EMBL" id="RVU45796.1"/>
    </source>
</evidence>
<evidence type="ECO:0000256" key="1">
    <source>
        <dbReference type="ARBA" id="ARBA00022670"/>
    </source>
</evidence>
<keyword evidence="1" id="KW-0645">Protease</keyword>
<dbReference type="SUPFAM" id="SSF49785">
    <property type="entry name" value="Galactose-binding domain-like"/>
    <property type="match status" value="1"/>
</dbReference>
<dbReference type="PROSITE" id="PS51829">
    <property type="entry name" value="P_HOMO_B"/>
    <property type="match status" value="1"/>
</dbReference>
<evidence type="ECO:0000313" key="5">
    <source>
        <dbReference type="Proteomes" id="UP000282926"/>
    </source>
</evidence>
<dbReference type="Gene3D" id="2.60.120.260">
    <property type="entry name" value="Galactose-binding domain-like"/>
    <property type="match status" value="1"/>
</dbReference>
<dbReference type="EMBL" id="SADD01000003">
    <property type="protein sequence ID" value="RVU45796.1"/>
    <property type="molecule type" value="Genomic_DNA"/>
</dbReference>
<comment type="caution">
    <text evidence="4">The sequence shown here is derived from an EMBL/GenBank/DDBJ whole genome shotgun (WGS) entry which is preliminary data.</text>
</comment>
<reference evidence="4 5" key="1">
    <citation type="submission" date="2019-01" db="EMBL/GenBank/DDBJ databases">
        <title>Lujinxingia litoralis gen. nov., sp. nov. and Lujinxingia sediminis gen. nov., sp. nov., new members in the order Bradymonadales, isolated from coastal sediment.</title>
        <authorList>
            <person name="Li C.-M."/>
        </authorList>
    </citation>
    <scope>NUCLEOTIDE SEQUENCE [LARGE SCALE GENOMIC DNA]</scope>
    <source>
        <strain evidence="4 5">SEH01</strain>
    </source>
</reference>
<organism evidence="4 5">
    <name type="scientific">Lujinxingia sediminis</name>
    <dbReference type="NCBI Taxonomy" id="2480984"/>
    <lineage>
        <taxon>Bacteria</taxon>
        <taxon>Deltaproteobacteria</taxon>
        <taxon>Bradymonadales</taxon>
        <taxon>Lujinxingiaceae</taxon>
        <taxon>Lujinxingia</taxon>
    </lineage>
</organism>
<protein>
    <recommendedName>
        <fullName evidence="3">P/Homo B domain-containing protein</fullName>
    </recommendedName>
</protein>
<dbReference type="Gene3D" id="3.90.70.10">
    <property type="entry name" value="Cysteine proteinases"/>
    <property type="match status" value="1"/>
</dbReference>
<name>A0ABY0CV62_9DELT</name>
<keyword evidence="2" id="KW-0378">Hydrolase</keyword>
<feature type="domain" description="P/Homo B" evidence="3">
    <location>
        <begin position="411"/>
        <end position="528"/>
    </location>
</feature>
<dbReference type="CDD" id="cd02619">
    <property type="entry name" value="Peptidase_C1"/>
    <property type="match status" value="1"/>
</dbReference>
<accession>A0ABY0CV62</accession>
<dbReference type="Pfam" id="PF00112">
    <property type="entry name" value="Peptidase_C1"/>
    <property type="match status" value="1"/>
</dbReference>
<evidence type="ECO:0000259" key="3">
    <source>
        <dbReference type="PROSITE" id="PS51829"/>
    </source>
</evidence>
<dbReference type="InterPro" id="IPR038765">
    <property type="entry name" value="Papain-like_cys_pep_sf"/>
</dbReference>
<dbReference type="InterPro" id="IPR002884">
    <property type="entry name" value="P_dom"/>
</dbReference>
<dbReference type="SUPFAM" id="SSF54001">
    <property type="entry name" value="Cysteine proteinases"/>
    <property type="match status" value="1"/>
</dbReference>
<evidence type="ECO:0000256" key="2">
    <source>
        <dbReference type="ARBA" id="ARBA00022801"/>
    </source>
</evidence>
<dbReference type="SMART" id="SM00645">
    <property type="entry name" value="Pept_C1"/>
    <property type="match status" value="1"/>
</dbReference>
<dbReference type="InterPro" id="IPR000668">
    <property type="entry name" value="Peptidase_C1A_C"/>
</dbReference>
<dbReference type="Proteomes" id="UP000282926">
    <property type="component" value="Unassembled WGS sequence"/>
</dbReference>
<dbReference type="InterPro" id="IPR008979">
    <property type="entry name" value="Galactose-bd-like_sf"/>
</dbReference>
<gene>
    <name evidence="4" type="ORF">EA187_08535</name>
</gene>
<sequence>MALHRACAFHDNPAFFASSFERLFMAMNTKKWWLLAIGTSLVLASCGEGTEVEGPTTDNSAVFAPPLESLDTLLDGAPENASLQNEAKGDEVFEPTNYELLALQSPTANQGSRGVCSIFAAVALMEHLYIKEGTFPDKDFSEQYLQWSAKFEVNSFPNTSGSSSTYNLRAISDFGIVEEAFWPYESRPWGASNDERCAGDEAERPTECHTNGHPPQEAVDAEKWKLPSSRWISTRERDIKAIMKNKGTAVVAGGDFYYQSWNHGASSLPTNREYARKGYVLYPNEADKTDSRARRAGHAFLLVGWDDTLTVERLDEKGEVMLDENGEPMTESGFFIFKNSWGTGSWGTDHADERVPDGYGYISYRYVEEFLSARATDLPVFEEPEPEPEPVCGDTLSCADDACIDSPLCEGEPATFSSDAELAIPDDDANGVLSTIEVTGQGPALEVSVDVLVAHSFIGDLEVRLIHPNGDSIVLRQADGAAGEDFFESYQADAFVGLEAAGSWSLQVIDAFGADTGSLLGWDLTLVR</sequence>
<keyword evidence="5" id="KW-1185">Reference proteome</keyword>
<dbReference type="Pfam" id="PF01483">
    <property type="entry name" value="P_proprotein"/>
    <property type="match status" value="1"/>
</dbReference>
<proteinExistence type="predicted"/>